<name>A0AAV3Y5K8_9GAST</name>
<evidence type="ECO:0000256" key="1">
    <source>
        <dbReference type="SAM" id="MobiDB-lite"/>
    </source>
</evidence>
<feature type="region of interest" description="Disordered" evidence="1">
    <location>
        <begin position="1"/>
        <end position="56"/>
    </location>
</feature>
<keyword evidence="3" id="KW-1185">Reference proteome</keyword>
<evidence type="ECO:0000313" key="2">
    <source>
        <dbReference type="EMBL" id="GFN77710.1"/>
    </source>
</evidence>
<gene>
    <name evidence="2" type="ORF">PoB_000421600</name>
</gene>
<feature type="compositionally biased region" description="Basic and acidic residues" evidence="1">
    <location>
        <begin position="13"/>
        <end position="33"/>
    </location>
</feature>
<proteinExistence type="predicted"/>
<organism evidence="2 3">
    <name type="scientific">Plakobranchus ocellatus</name>
    <dbReference type="NCBI Taxonomy" id="259542"/>
    <lineage>
        <taxon>Eukaryota</taxon>
        <taxon>Metazoa</taxon>
        <taxon>Spiralia</taxon>
        <taxon>Lophotrochozoa</taxon>
        <taxon>Mollusca</taxon>
        <taxon>Gastropoda</taxon>
        <taxon>Heterobranchia</taxon>
        <taxon>Euthyneura</taxon>
        <taxon>Panpulmonata</taxon>
        <taxon>Sacoglossa</taxon>
        <taxon>Placobranchoidea</taxon>
        <taxon>Plakobranchidae</taxon>
        <taxon>Plakobranchus</taxon>
    </lineage>
</organism>
<dbReference type="Proteomes" id="UP000735302">
    <property type="component" value="Unassembled WGS sequence"/>
</dbReference>
<dbReference type="EMBL" id="BLXT01000501">
    <property type="protein sequence ID" value="GFN77710.1"/>
    <property type="molecule type" value="Genomic_DNA"/>
</dbReference>
<dbReference type="AlphaFoldDB" id="A0AAV3Y5K8"/>
<evidence type="ECO:0000313" key="3">
    <source>
        <dbReference type="Proteomes" id="UP000735302"/>
    </source>
</evidence>
<protein>
    <submittedName>
        <fullName evidence="2">Uncharacterized protein</fullName>
    </submittedName>
</protein>
<reference evidence="2 3" key="1">
    <citation type="journal article" date="2021" name="Elife">
        <title>Chloroplast acquisition without the gene transfer in kleptoplastic sea slugs, Plakobranchus ocellatus.</title>
        <authorList>
            <person name="Maeda T."/>
            <person name="Takahashi S."/>
            <person name="Yoshida T."/>
            <person name="Shimamura S."/>
            <person name="Takaki Y."/>
            <person name="Nagai Y."/>
            <person name="Toyoda A."/>
            <person name="Suzuki Y."/>
            <person name="Arimoto A."/>
            <person name="Ishii H."/>
            <person name="Satoh N."/>
            <person name="Nishiyama T."/>
            <person name="Hasebe M."/>
            <person name="Maruyama T."/>
            <person name="Minagawa J."/>
            <person name="Obokata J."/>
            <person name="Shigenobu S."/>
        </authorList>
    </citation>
    <scope>NUCLEOTIDE SEQUENCE [LARGE SCALE GENOMIC DNA]</scope>
</reference>
<accession>A0AAV3Y5K8</accession>
<sequence>MIVLNLVQGAAGESERKKGGKGGERRWQEESESRSGVSEDPSSGKIKNRRGDQQHSHACCLDLDLPDGVHDSFLAIEESV</sequence>
<comment type="caution">
    <text evidence="2">The sequence shown here is derived from an EMBL/GenBank/DDBJ whole genome shotgun (WGS) entry which is preliminary data.</text>
</comment>